<evidence type="ECO:0000313" key="1">
    <source>
        <dbReference type="EMBL" id="MCI63639.1"/>
    </source>
</evidence>
<proteinExistence type="predicted"/>
<name>A0A392TR15_9FABA</name>
<feature type="non-terminal residue" evidence="1">
    <location>
        <position position="1"/>
    </location>
</feature>
<protein>
    <submittedName>
        <fullName evidence="1">Uncharacterized protein</fullName>
    </submittedName>
</protein>
<comment type="caution">
    <text evidence="1">The sequence shown here is derived from an EMBL/GenBank/DDBJ whole genome shotgun (WGS) entry which is preliminary data.</text>
</comment>
<evidence type="ECO:0000313" key="2">
    <source>
        <dbReference type="Proteomes" id="UP000265520"/>
    </source>
</evidence>
<keyword evidence="2" id="KW-1185">Reference proteome</keyword>
<reference evidence="1 2" key="1">
    <citation type="journal article" date="2018" name="Front. Plant Sci.">
        <title>Red Clover (Trifolium pratense) and Zigzag Clover (T. medium) - A Picture of Genomic Similarities and Differences.</title>
        <authorList>
            <person name="Dluhosova J."/>
            <person name="Istvanek J."/>
            <person name="Nedelnik J."/>
            <person name="Repkova J."/>
        </authorList>
    </citation>
    <scope>NUCLEOTIDE SEQUENCE [LARGE SCALE GENOMIC DNA]</scope>
    <source>
        <strain evidence="2">cv. 10/8</strain>
        <tissue evidence="1">Leaf</tissue>
    </source>
</reference>
<dbReference type="Proteomes" id="UP000265520">
    <property type="component" value="Unassembled WGS sequence"/>
</dbReference>
<accession>A0A392TR15</accession>
<dbReference type="AlphaFoldDB" id="A0A392TR15"/>
<sequence length="56" mass="6204">KGTIGPALGALYKLSCTGEPGTTPLRWTFTAHDDGLLAIQPLLINRLDQWPRLWET</sequence>
<dbReference type="EMBL" id="LXQA010640859">
    <property type="protein sequence ID" value="MCI63639.1"/>
    <property type="molecule type" value="Genomic_DNA"/>
</dbReference>
<organism evidence="1 2">
    <name type="scientific">Trifolium medium</name>
    <dbReference type="NCBI Taxonomy" id="97028"/>
    <lineage>
        <taxon>Eukaryota</taxon>
        <taxon>Viridiplantae</taxon>
        <taxon>Streptophyta</taxon>
        <taxon>Embryophyta</taxon>
        <taxon>Tracheophyta</taxon>
        <taxon>Spermatophyta</taxon>
        <taxon>Magnoliopsida</taxon>
        <taxon>eudicotyledons</taxon>
        <taxon>Gunneridae</taxon>
        <taxon>Pentapetalae</taxon>
        <taxon>rosids</taxon>
        <taxon>fabids</taxon>
        <taxon>Fabales</taxon>
        <taxon>Fabaceae</taxon>
        <taxon>Papilionoideae</taxon>
        <taxon>50 kb inversion clade</taxon>
        <taxon>NPAAA clade</taxon>
        <taxon>Hologalegina</taxon>
        <taxon>IRL clade</taxon>
        <taxon>Trifolieae</taxon>
        <taxon>Trifolium</taxon>
    </lineage>
</organism>